<organism evidence="2 3">
    <name type="scientific">Streptococcus salivarius K12</name>
    <dbReference type="NCBI Taxonomy" id="1200793"/>
    <lineage>
        <taxon>Bacteria</taxon>
        <taxon>Bacillati</taxon>
        <taxon>Bacillota</taxon>
        <taxon>Bacilli</taxon>
        <taxon>Lactobacillales</taxon>
        <taxon>Streptococcaceae</taxon>
        <taxon>Streptococcus</taxon>
    </lineage>
</organism>
<dbReference type="EMBL" id="ALIF01000001">
    <property type="protein sequence ID" value="EJO17005.1"/>
    <property type="molecule type" value="Genomic_DNA"/>
</dbReference>
<accession>J7T750</accession>
<dbReference type="AlphaFoldDB" id="J7T750"/>
<proteinExistence type="predicted"/>
<evidence type="ECO:0000256" key="1">
    <source>
        <dbReference type="SAM" id="Phobius"/>
    </source>
</evidence>
<dbReference type="InterPro" id="IPR031617">
    <property type="entry name" value="PelG"/>
</dbReference>
<protein>
    <submittedName>
        <fullName evidence="2">Putative membrane spanning protein</fullName>
    </submittedName>
</protein>
<dbReference type="Proteomes" id="UP000006983">
    <property type="component" value="Unassembled WGS sequence"/>
</dbReference>
<evidence type="ECO:0000313" key="2">
    <source>
        <dbReference type="EMBL" id="EJO17005.1"/>
    </source>
</evidence>
<evidence type="ECO:0000313" key="3">
    <source>
        <dbReference type="Proteomes" id="UP000006983"/>
    </source>
</evidence>
<feature type="transmembrane region" description="Helical" evidence="1">
    <location>
        <begin position="66"/>
        <end position="88"/>
    </location>
</feature>
<dbReference type="PATRIC" id="fig|1200793.3.peg.889"/>
<gene>
    <name evidence="2" type="ORF">RSSL_02094</name>
</gene>
<dbReference type="Pfam" id="PF16933">
    <property type="entry name" value="PelG"/>
    <property type="match status" value="1"/>
</dbReference>
<feature type="transmembrane region" description="Helical" evidence="1">
    <location>
        <begin position="29"/>
        <end position="54"/>
    </location>
</feature>
<feature type="transmembrane region" description="Helical" evidence="1">
    <location>
        <begin position="100"/>
        <end position="120"/>
    </location>
</feature>
<reference evidence="2 3" key="1">
    <citation type="journal article" date="2012" name="J. Bacteriol.">
        <title>Genome Sequence of the Lantibiotic Bacteriocin Producer Streptococcus salivarius Strain K12.</title>
        <authorList>
            <person name="Barretto C."/>
            <person name="Alvarez-Martin P."/>
            <person name="Foata F."/>
            <person name="Renault P."/>
            <person name="Berger B."/>
        </authorList>
    </citation>
    <scope>NUCLEOTIDE SEQUENCE [LARGE SCALE GENOMIC DNA]</scope>
    <source>
        <strain evidence="2 3">K12</strain>
    </source>
</reference>
<sequence length="121" mass="13369">MAGIGFELRKIYNEDSLFSKQKAYAYAGIVYTGPMLLGILLTAGVVVLTMVAGISENERDYILSNLTYAIIFSLVITSLFSLVVTRFVADMLYEKKFETIIPSFYASSALMLLIGTPLYAI</sequence>
<comment type="caution">
    <text evidence="2">The sequence shown here is derived from an EMBL/GenBank/DDBJ whole genome shotgun (WGS) entry which is preliminary data.</text>
</comment>
<keyword evidence="1" id="KW-1133">Transmembrane helix</keyword>
<keyword evidence="3" id="KW-1185">Reference proteome</keyword>
<keyword evidence="1" id="KW-0812">Transmembrane</keyword>
<keyword evidence="1" id="KW-0472">Membrane</keyword>
<name>J7T750_STRSL</name>